<protein>
    <submittedName>
        <fullName evidence="5">Alpha-amylase</fullName>
    </submittedName>
</protein>
<feature type="non-terminal residue" evidence="5">
    <location>
        <position position="253"/>
    </location>
</feature>
<dbReference type="PANTHER" id="PTHR10357">
    <property type="entry name" value="ALPHA-AMYLASE FAMILY MEMBER"/>
    <property type="match status" value="1"/>
</dbReference>
<keyword evidence="6" id="KW-1185">Reference proteome</keyword>
<name>A0A936ZP69_9HYPH</name>
<evidence type="ECO:0000256" key="1">
    <source>
        <dbReference type="ARBA" id="ARBA00008061"/>
    </source>
</evidence>
<dbReference type="FunFam" id="3.90.400.10:FF:000002">
    <property type="entry name" value="Sucrose isomerase"/>
    <property type="match status" value="1"/>
</dbReference>
<dbReference type="Proteomes" id="UP000605848">
    <property type="component" value="Unassembled WGS sequence"/>
</dbReference>
<feature type="domain" description="Glycosyl hydrolase family 13 catalytic" evidence="4">
    <location>
        <begin position="30"/>
        <end position="251"/>
    </location>
</feature>
<dbReference type="GO" id="GO:0009313">
    <property type="term" value="P:oligosaccharide catabolic process"/>
    <property type="evidence" value="ECO:0007669"/>
    <property type="project" value="TreeGrafter"/>
</dbReference>
<sequence length="253" mass="29370">MAGQLHCQEGIVAHRGLADYAWWQYGIVYQIYPRSFQDSNSDGIGDLPGILSRIDHLVDLGVDAIWISPVYPSPMADFGYDVAEYCAIHPSFGSLDDFDRLIAAAHERNLKLILDYVPNHTSNQHPWFIESRSSRTSPKRNWYIWRDAKPDGSPPSNWLSEFGGSAWTWDEATGQYYYHAYLKEQPDLNWRNPEVRKAMLDTLRFWLDRGVDGFRVDAIHHLFKDAQLRDNPLNPDWRQGMSPSRRLIRTRTM</sequence>
<keyword evidence="3" id="KW-0326">Glycosidase</keyword>
<dbReference type="InterPro" id="IPR017853">
    <property type="entry name" value="GH"/>
</dbReference>
<dbReference type="InterPro" id="IPR045857">
    <property type="entry name" value="O16G_dom_2"/>
</dbReference>
<dbReference type="SMART" id="SM00642">
    <property type="entry name" value="Aamy"/>
    <property type="match status" value="1"/>
</dbReference>
<keyword evidence="2" id="KW-0378">Hydrolase</keyword>
<dbReference type="SUPFAM" id="SSF51445">
    <property type="entry name" value="(Trans)glycosidases"/>
    <property type="match status" value="1"/>
</dbReference>
<dbReference type="Gene3D" id="3.20.20.80">
    <property type="entry name" value="Glycosidases"/>
    <property type="match status" value="2"/>
</dbReference>
<evidence type="ECO:0000313" key="6">
    <source>
        <dbReference type="Proteomes" id="UP000605848"/>
    </source>
</evidence>
<accession>A0A936ZP69</accession>
<evidence type="ECO:0000256" key="3">
    <source>
        <dbReference type="ARBA" id="ARBA00023295"/>
    </source>
</evidence>
<dbReference type="GO" id="GO:0004556">
    <property type="term" value="F:alpha-amylase activity"/>
    <property type="evidence" value="ECO:0007669"/>
    <property type="project" value="TreeGrafter"/>
</dbReference>
<dbReference type="PANTHER" id="PTHR10357:SF179">
    <property type="entry name" value="NEUTRAL AND BASIC AMINO ACID TRANSPORT PROTEIN RBAT"/>
    <property type="match status" value="1"/>
</dbReference>
<dbReference type="Pfam" id="PF00128">
    <property type="entry name" value="Alpha-amylase"/>
    <property type="match status" value="1"/>
</dbReference>
<dbReference type="RefSeq" id="WP_246516106.1">
    <property type="nucleotide sequence ID" value="NZ_JAEQMY010000196.1"/>
</dbReference>
<reference evidence="5" key="1">
    <citation type="submission" date="2021-01" db="EMBL/GenBank/DDBJ databases">
        <title>Microvirga sp.</title>
        <authorList>
            <person name="Kim M.K."/>
        </authorList>
    </citation>
    <scope>NUCLEOTIDE SEQUENCE</scope>
    <source>
        <strain evidence="5">5420S-16</strain>
    </source>
</reference>
<dbReference type="Gene3D" id="3.90.400.10">
    <property type="entry name" value="Oligo-1,6-glucosidase, Domain 2"/>
    <property type="match status" value="1"/>
</dbReference>
<dbReference type="InterPro" id="IPR006047">
    <property type="entry name" value="GH13_cat_dom"/>
</dbReference>
<dbReference type="EMBL" id="JAEQMY010000196">
    <property type="protein sequence ID" value="MBL0408354.1"/>
    <property type="molecule type" value="Genomic_DNA"/>
</dbReference>
<evidence type="ECO:0000313" key="5">
    <source>
        <dbReference type="EMBL" id="MBL0408354.1"/>
    </source>
</evidence>
<proteinExistence type="inferred from homology"/>
<evidence type="ECO:0000259" key="4">
    <source>
        <dbReference type="SMART" id="SM00642"/>
    </source>
</evidence>
<comment type="similarity">
    <text evidence="1">Belongs to the glycosyl hydrolase 13 family.</text>
</comment>
<gene>
    <name evidence="5" type="ORF">JKG68_31265</name>
</gene>
<organism evidence="5 6">
    <name type="scientific">Microvirga aerilata</name>
    <dbReference type="NCBI Taxonomy" id="670292"/>
    <lineage>
        <taxon>Bacteria</taxon>
        <taxon>Pseudomonadati</taxon>
        <taxon>Pseudomonadota</taxon>
        <taxon>Alphaproteobacteria</taxon>
        <taxon>Hyphomicrobiales</taxon>
        <taxon>Methylobacteriaceae</taxon>
        <taxon>Microvirga</taxon>
    </lineage>
</organism>
<evidence type="ECO:0000256" key="2">
    <source>
        <dbReference type="ARBA" id="ARBA00022801"/>
    </source>
</evidence>
<comment type="caution">
    <text evidence="5">The sequence shown here is derived from an EMBL/GenBank/DDBJ whole genome shotgun (WGS) entry which is preliminary data.</text>
</comment>
<dbReference type="AlphaFoldDB" id="A0A936ZP69"/>